<evidence type="ECO:0000313" key="11">
    <source>
        <dbReference type="Proteomes" id="UP000829116"/>
    </source>
</evidence>
<comment type="subcellular location">
    <subcellularLocation>
        <location evidence="1">Cell membrane</location>
        <topology evidence="1">Multi-pass membrane protein</topology>
    </subcellularLocation>
</comment>
<comment type="similarity">
    <text evidence="2">Belongs to the ABC-4 integral membrane protein family. LolC/E subfamily.</text>
</comment>
<evidence type="ECO:0000256" key="4">
    <source>
        <dbReference type="ARBA" id="ARBA00022692"/>
    </source>
</evidence>
<evidence type="ECO:0000256" key="6">
    <source>
        <dbReference type="ARBA" id="ARBA00023136"/>
    </source>
</evidence>
<dbReference type="GeneID" id="79715900"/>
<organism evidence="10 11">
    <name type="scientific">Moellerella wisconsensis</name>
    <dbReference type="NCBI Taxonomy" id="158849"/>
    <lineage>
        <taxon>Bacteria</taxon>
        <taxon>Pseudomonadati</taxon>
        <taxon>Pseudomonadota</taxon>
        <taxon>Gammaproteobacteria</taxon>
        <taxon>Enterobacterales</taxon>
        <taxon>Morganellaceae</taxon>
        <taxon>Moellerella</taxon>
    </lineage>
</organism>
<protein>
    <submittedName>
        <fullName evidence="10">ABC transporter permease</fullName>
    </submittedName>
</protein>
<evidence type="ECO:0000256" key="3">
    <source>
        <dbReference type="ARBA" id="ARBA00022475"/>
    </source>
</evidence>
<keyword evidence="3" id="KW-1003">Cell membrane</keyword>
<dbReference type="RefSeq" id="WP_241501292.1">
    <property type="nucleotide sequence ID" value="NZ_CAWQWH010000001.1"/>
</dbReference>
<dbReference type="GO" id="GO:0044874">
    <property type="term" value="P:lipoprotein localization to outer membrane"/>
    <property type="evidence" value="ECO:0007669"/>
    <property type="project" value="TreeGrafter"/>
</dbReference>
<dbReference type="GO" id="GO:0098797">
    <property type="term" value="C:plasma membrane protein complex"/>
    <property type="evidence" value="ECO:0007669"/>
    <property type="project" value="TreeGrafter"/>
</dbReference>
<dbReference type="PANTHER" id="PTHR30489:SF0">
    <property type="entry name" value="LIPOPROTEIN-RELEASING SYSTEM TRANSMEMBRANE PROTEIN LOLE"/>
    <property type="match status" value="1"/>
</dbReference>
<evidence type="ECO:0000259" key="8">
    <source>
        <dbReference type="Pfam" id="PF02687"/>
    </source>
</evidence>
<feature type="transmembrane region" description="Helical" evidence="7">
    <location>
        <begin position="28"/>
        <end position="49"/>
    </location>
</feature>
<evidence type="ECO:0000256" key="2">
    <source>
        <dbReference type="ARBA" id="ARBA00005236"/>
    </source>
</evidence>
<keyword evidence="6 7" id="KW-0472">Membrane</keyword>
<evidence type="ECO:0000256" key="7">
    <source>
        <dbReference type="SAM" id="Phobius"/>
    </source>
</evidence>
<feature type="transmembrane region" description="Helical" evidence="7">
    <location>
        <begin position="375"/>
        <end position="397"/>
    </location>
</feature>
<name>A0A9Q8V456_9GAMM</name>
<dbReference type="Proteomes" id="UP000829116">
    <property type="component" value="Chromosome"/>
</dbReference>
<dbReference type="AlphaFoldDB" id="A0A9Q8V456"/>
<evidence type="ECO:0000256" key="5">
    <source>
        <dbReference type="ARBA" id="ARBA00022989"/>
    </source>
</evidence>
<evidence type="ECO:0000313" key="10">
    <source>
        <dbReference type="EMBL" id="UNH31039.1"/>
    </source>
</evidence>
<dbReference type="PANTHER" id="PTHR30489">
    <property type="entry name" value="LIPOPROTEIN-RELEASING SYSTEM TRANSMEMBRANE PROTEIN LOLE"/>
    <property type="match status" value="1"/>
</dbReference>
<feature type="transmembrane region" description="Helical" evidence="7">
    <location>
        <begin position="322"/>
        <end position="355"/>
    </location>
</feature>
<feature type="transmembrane region" description="Helical" evidence="7">
    <location>
        <begin position="274"/>
        <end position="301"/>
    </location>
</feature>
<gene>
    <name evidence="10" type="ORF">MNY72_01540</name>
</gene>
<feature type="domain" description="ABC3 transporter permease C-terminal" evidence="8">
    <location>
        <begin position="282"/>
        <end position="402"/>
    </location>
</feature>
<evidence type="ECO:0000259" key="9">
    <source>
        <dbReference type="Pfam" id="PF12704"/>
    </source>
</evidence>
<dbReference type="Pfam" id="PF12704">
    <property type="entry name" value="MacB_PCD"/>
    <property type="match status" value="1"/>
</dbReference>
<dbReference type="EMBL" id="CP093245">
    <property type="protein sequence ID" value="UNH31039.1"/>
    <property type="molecule type" value="Genomic_DNA"/>
</dbReference>
<sequence>MFLSAANPSRLRLLISLALRDLIHDRKVALCIIFSLVSVIAPLLLLFGLKSGIVLQLNQRLLNDPRNLEIRMIGNGNYPSSWFDALEKHPGVAFTIPLTRSLNTQADLVADGQHFVSNAEVIPTAKGDPLLNGVTVPDTPQNLVLSASAAAKLNVTIGDKIRLFVSRKLDGNNQRAKQTLTVVGIIKDDKFSRPAAFVPLSLLIAMEDYRDGYRAPELNVYDGTAPTPRSHFAKARLYADNIDAIPALDDWFRSQHVEVMTQKSQIESVKAISYVLNVIFSVIAWVSLLGCAASLIGAFLANIDRKRKDMAILRLLGFRQHAVSLYIILQALLLTSVAFLLAFSLYMMGSALFNWLLGEHLPEQGFIAHLTPLDILIAFICALFIALIVAGIGAIRAMSIQPAESLREI</sequence>
<proteinExistence type="inferred from homology"/>
<feature type="domain" description="MacB-like periplasmic core" evidence="9">
    <location>
        <begin position="29"/>
        <end position="203"/>
    </location>
</feature>
<dbReference type="InterPro" id="IPR051447">
    <property type="entry name" value="Lipoprotein-release_system"/>
</dbReference>
<accession>A0A9Q8V456</accession>
<dbReference type="Pfam" id="PF02687">
    <property type="entry name" value="FtsX"/>
    <property type="match status" value="1"/>
</dbReference>
<dbReference type="InterPro" id="IPR003838">
    <property type="entry name" value="ABC3_permease_C"/>
</dbReference>
<keyword evidence="5 7" id="KW-1133">Transmembrane helix</keyword>
<keyword evidence="4 7" id="KW-0812">Transmembrane</keyword>
<dbReference type="InterPro" id="IPR025857">
    <property type="entry name" value="MacB_PCD"/>
</dbReference>
<reference evidence="10" key="1">
    <citation type="submission" date="2022-03" db="EMBL/GenBank/DDBJ databases">
        <title>ESBL-producing Moellerella wisconsensis and Escherichia marmotae isolated from wild game meat.</title>
        <authorList>
            <person name="Biggel M."/>
        </authorList>
    </citation>
    <scope>NUCLEOTIDE SEQUENCE</scope>
    <source>
        <strain evidence="10">W51</strain>
    </source>
</reference>
<evidence type="ECO:0000256" key="1">
    <source>
        <dbReference type="ARBA" id="ARBA00004651"/>
    </source>
</evidence>